<organism evidence="1 2">
    <name type="scientific">Panagrolaimus sp. JU765</name>
    <dbReference type="NCBI Taxonomy" id="591449"/>
    <lineage>
        <taxon>Eukaryota</taxon>
        <taxon>Metazoa</taxon>
        <taxon>Ecdysozoa</taxon>
        <taxon>Nematoda</taxon>
        <taxon>Chromadorea</taxon>
        <taxon>Rhabditida</taxon>
        <taxon>Tylenchina</taxon>
        <taxon>Panagrolaimomorpha</taxon>
        <taxon>Panagrolaimoidea</taxon>
        <taxon>Panagrolaimidae</taxon>
        <taxon>Panagrolaimus</taxon>
    </lineage>
</organism>
<dbReference type="Proteomes" id="UP000887576">
    <property type="component" value="Unplaced"/>
</dbReference>
<evidence type="ECO:0000313" key="2">
    <source>
        <dbReference type="WBParaSite" id="JU765_v2.g8409.t1"/>
    </source>
</evidence>
<name>A0AC34RMD4_9BILA</name>
<sequence>MIFPVNKEVEPNALAVYVVESSPKVQVYDLLSKSKLSTFLPSSSLGNNLVYWRTLFQRLRTAFPSHVIKSVVFKTSVEPNSHAKATFMKEIIDTGYEFGIGNINFVTDLVIFLTSQLLLAKNAGKKYEIGDYVLVGKFICLPVLTGQFHLLRKQEIGWNVVAGKAGFVLDFGIDAASDFTRNCIDEFRININQIDSFIVGIHPLLKVTHNYDLIIKALFILQMFFSKTVIVEVNEPEPCFSAGEYLSKVYSGEEYFNDYDCYVGNICEYKFELKANSSTIELPVQFKRLPCTIEKKINLGTWKEFKSVVSHGQFADSLLFNLKKLNLHDFILESVNETVIVKLSIDKYKSILCEVYKDDSSKACLIQKSPLMKLEIHRNVFIFGKDYCGVNYHKEGLQWTLKDINGNVRIPFKISFDKEIYIGEAALEHSEFLLSGIDLEMLLNPDYFGVLPDYCKYFQKENEKDYKIVIKTPDGLRKTTPEIILAIFMKSILKLLEEKLDGNIDEICSEMIFCIRTTNTTNHVFKKACEILGINGISYDFIGRQTKNFGLESSTTLVTENVIHTGTSNENGESKLPQKEKKISQLVHSNTTSFQQAMMAKLEGDVDDFR</sequence>
<reference evidence="2" key="1">
    <citation type="submission" date="2022-11" db="UniProtKB">
        <authorList>
            <consortium name="WormBaseParasite"/>
        </authorList>
    </citation>
    <scope>IDENTIFICATION</scope>
</reference>
<proteinExistence type="predicted"/>
<accession>A0AC34RMD4</accession>
<dbReference type="WBParaSite" id="JU765_v2.g8409.t1">
    <property type="protein sequence ID" value="JU765_v2.g8409.t1"/>
    <property type="gene ID" value="JU765_v2.g8409"/>
</dbReference>
<evidence type="ECO:0000313" key="1">
    <source>
        <dbReference type="Proteomes" id="UP000887576"/>
    </source>
</evidence>
<protein>
    <submittedName>
        <fullName evidence="2">Uncharacterized protein</fullName>
    </submittedName>
</protein>